<evidence type="ECO:0000259" key="13">
    <source>
        <dbReference type="PROSITE" id="PS51483"/>
    </source>
</evidence>
<name>A0A937XH16_UNCW3</name>
<dbReference type="InterPro" id="IPR005147">
    <property type="entry name" value="tRNA_synthase_B5-dom"/>
</dbReference>
<dbReference type="GO" id="GO:0000287">
    <property type="term" value="F:magnesium ion binding"/>
    <property type="evidence" value="ECO:0007669"/>
    <property type="project" value="InterPro"/>
</dbReference>
<dbReference type="EC" id="6.1.1.20" evidence="12"/>
<comment type="caution">
    <text evidence="14">The sequence shown here is derived from an EMBL/GenBank/DDBJ whole genome shotgun (WGS) entry which is preliminary data.</text>
</comment>
<evidence type="ECO:0000256" key="4">
    <source>
        <dbReference type="ARBA" id="ARBA00022490"/>
    </source>
</evidence>
<dbReference type="InterPro" id="IPR041616">
    <property type="entry name" value="PheRS_beta_core"/>
</dbReference>
<dbReference type="GO" id="GO:0004826">
    <property type="term" value="F:phenylalanine-tRNA ligase activity"/>
    <property type="evidence" value="ECO:0007669"/>
    <property type="project" value="UniProtKB-UniRule"/>
</dbReference>
<dbReference type="SMART" id="SM00874">
    <property type="entry name" value="B5"/>
    <property type="match status" value="1"/>
</dbReference>
<dbReference type="InterPro" id="IPR005146">
    <property type="entry name" value="B3/B4_tRNA-bd"/>
</dbReference>
<dbReference type="GO" id="GO:0005524">
    <property type="term" value="F:ATP binding"/>
    <property type="evidence" value="ECO:0007669"/>
    <property type="project" value="UniProtKB-UniRule"/>
</dbReference>
<keyword evidence="11 12" id="KW-0030">Aminoacyl-tRNA synthetase</keyword>
<feature type="binding site" evidence="12">
    <location>
        <position position="374"/>
    </location>
    <ligand>
        <name>Mg(2+)</name>
        <dbReference type="ChEBI" id="CHEBI:18420"/>
        <note>shared with alpha subunit</note>
    </ligand>
</feature>
<evidence type="ECO:0000256" key="12">
    <source>
        <dbReference type="HAMAP-Rule" id="MF_00284"/>
    </source>
</evidence>
<comment type="catalytic activity">
    <reaction evidence="12">
        <text>tRNA(Phe) + L-phenylalanine + ATP = L-phenylalanyl-tRNA(Phe) + AMP + diphosphate + H(+)</text>
        <dbReference type="Rhea" id="RHEA:19413"/>
        <dbReference type="Rhea" id="RHEA-COMP:9668"/>
        <dbReference type="Rhea" id="RHEA-COMP:9699"/>
        <dbReference type="ChEBI" id="CHEBI:15378"/>
        <dbReference type="ChEBI" id="CHEBI:30616"/>
        <dbReference type="ChEBI" id="CHEBI:33019"/>
        <dbReference type="ChEBI" id="CHEBI:58095"/>
        <dbReference type="ChEBI" id="CHEBI:78442"/>
        <dbReference type="ChEBI" id="CHEBI:78531"/>
        <dbReference type="ChEBI" id="CHEBI:456215"/>
        <dbReference type="EC" id="6.1.1.20"/>
    </reaction>
</comment>
<dbReference type="Gene3D" id="3.30.930.10">
    <property type="entry name" value="Bira Bifunctional Protein, Domain 2"/>
    <property type="match status" value="1"/>
</dbReference>
<dbReference type="PANTHER" id="PTHR10947">
    <property type="entry name" value="PHENYLALANYL-TRNA SYNTHETASE BETA CHAIN AND LEUCINE-RICH REPEAT-CONTAINING PROTEIN 47"/>
    <property type="match status" value="1"/>
</dbReference>
<dbReference type="InterPro" id="IPR020825">
    <property type="entry name" value="Phe-tRNA_synthase-like_B3/B4"/>
</dbReference>
<keyword evidence="9 12" id="KW-0460">Magnesium</keyword>
<evidence type="ECO:0000256" key="1">
    <source>
        <dbReference type="ARBA" id="ARBA00001946"/>
    </source>
</evidence>
<dbReference type="InterPro" id="IPR004531">
    <property type="entry name" value="Phe-tRNA-synth_IIc_bsu_arc_euk"/>
</dbReference>
<dbReference type="InterPro" id="IPR045060">
    <property type="entry name" value="Phe-tRNA-ligase_IIc_bsu"/>
</dbReference>
<dbReference type="SUPFAM" id="SSF55681">
    <property type="entry name" value="Class II aaRS and biotin synthetases"/>
    <property type="match status" value="1"/>
</dbReference>
<evidence type="ECO:0000256" key="3">
    <source>
        <dbReference type="ARBA" id="ARBA00007438"/>
    </source>
</evidence>
<organism evidence="14 15">
    <name type="scientific">candidate division WOR-3 bacterium</name>
    <dbReference type="NCBI Taxonomy" id="2052148"/>
    <lineage>
        <taxon>Bacteria</taxon>
        <taxon>Bacteria division WOR-3</taxon>
    </lineage>
</organism>
<dbReference type="Proteomes" id="UP000779900">
    <property type="component" value="Unassembled WGS sequence"/>
</dbReference>
<evidence type="ECO:0000256" key="10">
    <source>
        <dbReference type="ARBA" id="ARBA00022917"/>
    </source>
</evidence>
<keyword evidence="8 12" id="KW-0067">ATP-binding</keyword>
<dbReference type="InterPro" id="IPR045864">
    <property type="entry name" value="aa-tRNA-synth_II/BPL/LPL"/>
</dbReference>
<comment type="subcellular location">
    <subcellularLocation>
        <location evidence="2 12">Cytoplasm</location>
    </subcellularLocation>
</comment>
<keyword evidence="5 12" id="KW-0436">Ligase</keyword>
<evidence type="ECO:0000313" key="15">
    <source>
        <dbReference type="Proteomes" id="UP000779900"/>
    </source>
</evidence>
<keyword evidence="7 12" id="KW-0547">Nucleotide-binding</keyword>
<dbReference type="InterPro" id="IPR009061">
    <property type="entry name" value="DNA-bd_dom_put_sf"/>
</dbReference>
<dbReference type="PANTHER" id="PTHR10947:SF0">
    <property type="entry name" value="PHENYLALANINE--TRNA LIGASE BETA SUBUNIT"/>
    <property type="match status" value="1"/>
</dbReference>
<evidence type="ECO:0000256" key="8">
    <source>
        <dbReference type="ARBA" id="ARBA00022840"/>
    </source>
</evidence>
<dbReference type="GO" id="GO:0003723">
    <property type="term" value="F:RNA binding"/>
    <property type="evidence" value="ECO:0007669"/>
    <property type="project" value="InterPro"/>
</dbReference>
<proteinExistence type="inferred from homology"/>
<keyword evidence="10 12" id="KW-0648">Protein biosynthesis</keyword>
<feature type="binding site" evidence="12">
    <location>
        <position position="368"/>
    </location>
    <ligand>
        <name>Mg(2+)</name>
        <dbReference type="ChEBI" id="CHEBI:18420"/>
        <note>shared with alpha subunit</note>
    </ligand>
</feature>
<dbReference type="InterPro" id="IPR022918">
    <property type="entry name" value="Phe_tRNA_ligase_beta2_arc"/>
</dbReference>
<dbReference type="EMBL" id="VGIR01000031">
    <property type="protein sequence ID" value="MBM3331476.1"/>
    <property type="molecule type" value="Genomic_DNA"/>
</dbReference>
<comment type="similarity">
    <text evidence="3 12">Belongs to the phenylalanyl-tRNA synthetase beta subunit family. Type 2 subfamily.</text>
</comment>
<comment type="subunit">
    <text evidence="12">Tetramer of two alpha and two beta subunits.</text>
</comment>
<sequence>MPVVSIATATLKRLIGKSLSKDELVVALQQLGNDVEGTASITAFRCEKCGQTTEVLEQESFNGACEWCGSKTVVDAGVSEVVRISLLPVRPDMFDAAGLARALRGYLGIEIGLPKHQLEPSGLKVKVQPGLESIRPYIVACVVRGLVMDDENVKTVMKMQENLHWALGRNRRRASIGVYDLDAVEPDFEYSAVTPEGVKFVPLFGMPEGMAEATPKEILEKHPKGVGYKHLLEKFDKCPLLSDAGGKVLSMPPIINSEGTRVTQKTRNLFIDVTGPDRHAIEKTIAVIACGLADLGAKVETVQVAYPDGSKDLTPNLQSQKRTIDPKAIERLIGVEVPDMVKVLERMRYGAKPEAGSLVVKIPPYRADIMHENDILEDVAIGYGYHNIAPRLVPSMTVGSHQPIEELSTTARRVMTGLGFLEVITPVLTHVGEHYEMLGRSEPEHYVRLENPISVEQTMCRTQLVTGLLSTLRVNTTREMPQSIFEAGDCFELDSTEETGVRARRKLAAGSAGPRVGYTDAKQALDALARELGRGLRFEPLEGPTFIPGRCARVFVQPGQSAISNLKPEMQWGVLGEVHPAVLESFGITQPTVLFEVELSVLL</sequence>
<gene>
    <name evidence="12" type="primary">pheT</name>
    <name evidence="14" type="ORF">FJY68_06435</name>
</gene>
<evidence type="ECO:0000256" key="5">
    <source>
        <dbReference type="ARBA" id="ARBA00022598"/>
    </source>
</evidence>
<keyword evidence="4 12" id="KW-0963">Cytoplasm</keyword>
<dbReference type="PROSITE" id="PS51483">
    <property type="entry name" value="B5"/>
    <property type="match status" value="1"/>
</dbReference>
<keyword evidence="6 12" id="KW-0479">Metal-binding</keyword>
<feature type="binding site" evidence="12">
    <location>
        <position position="377"/>
    </location>
    <ligand>
        <name>Mg(2+)</name>
        <dbReference type="ChEBI" id="CHEBI:18420"/>
        <note>shared with alpha subunit</note>
    </ligand>
</feature>
<accession>A0A937XH16</accession>
<dbReference type="Pfam" id="PF03484">
    <property type="entry name" value="B5"/>
    <property type="match status" value="1"/>
</dbReference>
<dbReference type="SUPFAM" id="SSF46955">
    <property type="entry name" value="Putative DNA-binding domain"/>
    <property type="match status" value="2"/>
</dbReference>
<dbReference type="Gene3D" id="3.50.40.10">
    <property type="entry name" value="Phenylalanyl-trna Synthetase, Chain B, domain 3"/>
    <property type="match status" value="1"/>
</dbReference>
<dbReference type="HAMAP" id="MF_00284">
    <property type="entry name" value="Phe_tRNA_synth_beta2"/>
    <property type="match status" value="1"/>
</dbReference>
<reference evidence="14" key="1">
    <citation type="submission" date="2019-03" db="EMBL/GenBank/DDBJ databases">
        <title>Lake Tanganyika Metagenome-Assembled Genomes (MAGs).</title>
        <authorList>
            <person name="Tran P."/>
        </authorList>
    </citation>
    <scope>NUCLEOTIDE SEQUENCE</scope>
    <source>
        <strain evidence="14">K_DeepCast_150m_m2_040</strain>
    </source>
</reference>
<dbReference type="AlphaFoldDB" id="A0A937XH16"/>
<evidence type="ECO:0000256" key="11">
    <source>
        <dbReference type="ARBA" id="ARBA00023146"/>
    </source>
</evidence>
<evidence type="ECO:0000313" key="14">
    <source>
        <dbReference type="EMBL" id="MBM3331476.1"/>
    </source>
</evidence>
<dbReference type="GO" id="GO:0006432">
    <property type="term" value="P:phenylalanyl-tRNA aminoacylation"/>
    <property type="evidence" value="ECO:0007669"/>
    <property type="project" value="UniProtKB-UniRule"/>
</dbReference>
<dbReference type="Gene3D" id="3.30.56.10">
    <property type="match status" value="2"/>
</dbReference>
<evidence type="ECO:0000256" key="6">
    <source>
        <dbReference type="ARBA" id="ARBA00022723"/>
    </source>
</evidence>
<protein>
    <recommendedName>
        <fullName evidence="12">Phenylalanine--tRNA ligase beta subunit</fullName>
        <ecNumber evidence="12">6.1.1.20</ecNumber>
    </recommendedName>
    <alternativeName>
        <fullName evidence="12">Phenylalanyl-tRNA synthetase beta subunit</fullName>
        <shortName evidence="12">PheRS</shortName>
    </alternativeName>
</protein>
<evidence type="ECO:0000256" key="9">
    <source>
        <dbReference type="ARBA" id="ARBA00022842"/>
    </source>
</evidence>
<dbReference type="NCBIfam" id="TIGR00471">
    <property type="entry name" value="pheT_arch"/>
    <property type="match status" value="1"/>
</dbReference>
<feature type="domain" description="B5" evidence="13">
    <location>
        <begin position="317"/>
        <end position="390"/>
    </location>
</feature>
<dbReference type="CDD" id="cd00769">
    <property type="entry name" value="PheRS_beta_core"/>
    <property type="match status" value="1"/>
</dbReference>
<evidence type="ECO:0000256" key="2">
    <source>
        <dbReference type="ARBA" id="ARBA00004496"/>
    </source>
</evidence>
<dbReference type="GO" id="GO:0009328">
    <property type="term" value="C:phenylalanine-tRNA ligase complex"/>
    <property type="evidence" value="ECO:0007669"/>
    <property type="project" value="TreeGrafter"/>
</dbReference>
<feature type="binding site" evidence="12">
    <location>
        <position position="378"/>
    </location>
    <ligand>
        <name>Mg(2+)</name>
        <dbReference type="ChEBI" id="CHEBI:18420"/>
        <note>shared with alpha subunit</note>
    </ligand>
</feature>
<comment type="cofactor">
    <cofactor evidence="1 12">
        <name>Mg(2+)</name>
        <dbReference type="ChEBI" id="CHEBI:18420"/>
    </cofactor>
</comment>
<evidence type="ECO:0000256" key="7">
    <source>
        <dbReference type="ARBA" id="ARBA00022741"/>
    </source>
</evidence>
<dbReference type="SMART" id="SM00873">
    <property type="entry name" value="B3_4"/>
    <property type="match status" value="1"/>
</dbReference>
<dbReference type="Pfam" id="PF17759">
    <property type="entry name" value="tRNA_synthFbeta"/>
    <property type="match status" value="1"/>
</dbReference>